<gene>
    <name evidence="1" type="ORF">DXG03_009700</name>
</gene>
<keyword evidence="2" id="KW-1185">Reference proteome</keyword>
<sequence>MGKLDALFHHLEFFAIQATKGLMVMGEEDEVLKAIWQGNQEGAQEDAVAKAAQLVNSWITGHALCFGKWGDENGLLIF</sequence>
<comment type="caution">
    <text evidence="1">The sequence shown here is derived from an EMBL/GenBank/DDBJ whole genome shotgun (WGS) entry which is preliminary data.</text>
</comment>
<protein>
    <submittedName>
        <fullName evidence="1">Uncharacterized protein</fullName>
    </submittedName>
</protein>
<proteinExistence type="predicted"/>
<organism evidence="1 2">
    <name type="scientific">Asterophora parasitica</name>
    <dbReference type="NCBI Taxonomy" id="117018"/>
    <lineage>
        <taxon>Eukaryota</taxon>
        <taxon>Fungi</taxon>
        <taxon>Dikarya</taxon>
        <taxon>Basidiomycota</taxon>
        <taxon>Agaricomycotina</taxon>
        <taxon>Agaricomycetes</taxon>
        <taxon>Agaricomycetidae</taxon>
        <taxon>Agaricales</taxon>
        <taxon>Tricholomatineae</taxon>
        <taxon>Lyophyllaceae</taxon>
        <taxon>Asterophora</taxon>
    </lineage>
</organism>
<dbReference type="Proteomes" id="UP000775547">
    <property type="component" value="Unassembled WGS sequence"/>
</dbReference>
<name>A0A9P7G4A2_9AGAR</name>
<accession>A0A9P7G4A2</accession>
<evidence type="ECO:0000313" key="2">
    <source>
        <dbReference type="Proteomes" id="UP000775547"/>
    </source>
</evidence>
<reference evidence="1" key="2">
    <citation type="submission" date="2021-10" db="EMBL/GenBank/DDBJ databases">
        <title>Phylogenomics reveals ancestral predisposition of the termite-cultivated fungus Termitomyces towards a domesticated lifestyle.</title>
        <authorList>
            <person name="Auxier B."/>
            <person name="Grum-Grzhimaylo A."/>
            <person name="Cardenas M.E."/>
            <person name="Lodge J.D."/>
            <person name="Laessoe T."/>
            <person name="Pedersen O."/>
            <person name="Smith M.E."/>
            <person name="Kuyper T.W."/>
            <person name="Franco-Molano E.A."/>
            <person name="Baroni T.J."/>
            <person name="Aanen D.K."/>
        </authorList>
    </citation>
    <scope>NUCLEOTIDE SEQUENCE</scope>
    <source>
        <strain evidence="1">AP01</strain>
        <tissue evidence="1">Mycelium</tissue>
    </source>
</reference>
<evidence type="ECO:0000313" key="1">
    <source>
        <dbReference type="EMBL" id="KAG5640242.1"/>
    </source>
</evidence>
<dbReference type="OrthoDB" id="3040634at2759"/>
<reference evidence="1" key="1">
    <citation type="submission" date="2020-07" db="EMBL/GenBank/DDBJ databases">
        <authorList>
            <person name="Nieuwenhuis M."/>
            <person name="Van De Peppel L.J.J."/>
        </authorList>
    </citation>
    <scope>NUCLEOTIDE SEQUENCE</scope>
    <source>
        <strain evidence="1">AP01</strain>
        <tissue evidence="1">Mycelium</tissue>
    </source>
</reference>
<dbReference type="AlphaFoldDB" id="A0A9P7G4A2"/>
<dbReference type="EMBL" id="JABCKV010000972">
    <property type="protein sequence ID" value="KAG5640242.1"/>
    <property type="molecule type" value="Genomic_DNA"/>
</dbReference>